<gene>
    <name evidence="2" type="ORF">LCGC14_1469470</name>
</gene>
<dbReference type="AlphaFoldDB" id="A0A0F9LT67"/>
<feature type="compositionally biased region" description="Polar residues" evidence="1">
    <location>
        <begin position="189"/>
        <end position="204"/>
    </location>
</feature>
<evidence type="ECO:0000256" key="1">
    <source>
        <dbReference type="SAM" id="MobiDB-lite"/>
    </source>
</evidence>
<sequence length="543" mass="56290">MATPLSNQQIRYDPEDDKYYASERDGALTPTEVLSVRQDSEGNYYIPDFNQIQNELSRSVLVGGDRAVVAQPSRPKISGWKPSKSTSIGPEATSQQRMKLYDDMRGIMMKGLKAGATPGEIWKELEKYGEPAARTPEKGYSTFASDQHPGSVNYYPPNPARGLWEEIGNRQLTQGEIDKVGSGELSVYNPPTSTDAKTEFSGTRRQSEPGGFWENNPWAKALASALVLPAVGALAPLAVGAGLGGFGAAGGAGTVATTGLGLGAGAGTAGAYGVTGATVGTTGLGLGAGAGTAAAYGAGAGGIMAETGLFGMTTKDWIGLGVKAGGSLVGGYFDQKAAETSAEGATEAGRLQLQATREALALQEKMYLQGREDIAPWREAGGKALGTLAEQVSAGPGEFVPEEQPGYEFGAGQLLKEYTNRFGEPVLSGQGLIGLGKEMQGYASQQYDSFLNRYYASLNPLQSLAGVGQTSAGQSAGMAQQAGAQQGQLILGGGQAQASAVQGAAYARGTGYQNIGNRIGETTGGISQDLILGEAFREYLRRG</sequence>
<dbReference type="EMBL" id="LAZR01010320">
    <property type="protein sequence ID" value="KKM67600.1"/>
    <property type="molecule type" value="Genomic_DNA"/>
</dbReference>
<name>A0A0F9LT67_9ZZZZ</name>
<organism evidence="2">
    <name type="scientific">marine sediment metagenome</name>
    <dbReference type="NCBI Taxonomy" id="412755"/>
    <lineage>
        <taxon>unclassified sequences</taxon>
        <taxon>metagenomes</taxon>
        <taxon>ecological metagenomes</taxon>
    </lineage>
</organism>
<comment type="caution">
    <text evidence="2">The sequence shown here is derived from an EMBL/GenBank/DDBJ whole genome shotgun (WGS) entry which is preliminary data.</text>
</comment>
<protein>
    <submittedName>
        <fullName evidence="2">Uncharacterized protein</fullName>
    </submittedName>
</protein>
<reference evidence="2" key="1">
    <citation type="journal article" date="2015" name="Nature">
        <title>Complex archaea that bridge the gap between prokaryotes and eukaryotes.</title>
        <authorList>
            <person name="Spang A."/>
            <person name="Saw J.H."/>
            <person name="Jorgensen S.L."/>
            <person name="Zaremba-Niedzwiedzka K."/>
            <person name="Martijn J."/>
            <person name="Lind A.E."/>
            <person name="van Eijk R."/>
            <person name="Schleper C."/>
            <person name="Guy L."/>
            <person name="Ettema T.J."/>
        </authorList>
    </citation>
    <scope>NUCLEOTIDE SEQUENCE</scope>
</reference>
<proteinExistence type="predicted"/>
<feature type="compositionally biased region" description="Polar residues" evidence="1">
    <location>
        <begin position="83"/>
        <end position="93"/>
    </location>
</feature>
<evidence type="ECO:0000313" key="2">
    <source>
        <dbReference type="EMBL" id="KKM67600.1"/>
    </source>
</evidence>
<feature type="region of interest" description="Disordered" evidence="1">
    <location>
        <begin position="182"/>
        <end position="211"/>
    </location>
</feature>
<feature type="region of interest" description="Disordered" evidence="1">
    <location>
        <begin position="73"/>
        <end position="93"/>
    </location>
</feature>
<accession>A0A0F9LT67</accession>